<dbReference type="PROSITE" id="PS50235">
    <property type="entry name" value="USP_3"/>
    <property type="match status" value="1"/>
</dbReference>
<evidence type="ECO:0000256" key="10">
    <source>
        <dbReference type="ARBA" id="ARBA00023242"/>
    </source>
</evidence>
<dbReference type="GO" id="GO:0016579">
    <property type="term" value="P:protein deubiquitination"/>
    <property type="evidence" value="ECO:0007669"/>
    <property type="project" value="InterPro"/>
</dbReference>
<evidence type="ECO:0000256" key="9">
    <source>
        <dbReference type="ARBA" id="ARBA00022833"/>
    </source>
</evidence>
<dbReference type="Pfam" id="PF00443">
    <property type="entry name" value="UCH"/>
    <property type="match status" value="1"/>
</dbReference>
<dbReference type="GO" id="GO:0005634">
    <property type="term" value="C:nucleus"/>
    <property type="evidence" value="ECO:0007669"/>
    <property type="project" value="UniProtKB-SubCell"/>
</dbReference>
<dbReference type="GO" id="GO:0008270">
    <property type="term" value="F:zinc ion binding"/>
    <property type="evidence" value="ECO:0007669"/>
    <property type="project" value="UniProtKB-KW"/>
</dbReference>
<keyword evidence="6 12" id="KW-0833">Ubl conjugation pathway</keyword>
<evidence type="ECO:0000256" key="11">
    <source>
        <dbReference type="PROSITE-ProRule" id="PRU00502"/>
    </source>
</evidence>
<evidence type="ECO:0000256" key="7">
    <source>
        <dbReference type="ARBA" id="ARBA00022801"/>
    </source>
</evidence>
<protein>
    <recommendedName>
        <fullName evidence="12">Ubiquitin carboxyl-terminal hydrolase</fullName>
        <ecNumber evidence="12">3.4.19.12</ecNumber>
    </recommendedName>
</protein>
<feature type="domain" description="USP" evidence="15">
    <location>
        <begin position="261"/>
        <end position="637"/>
    </location>
</feature>
<evidence type="ECO:0000256" key="12">
    <source>
        <dbReference type="RuleBase" id="RU366025"/>
    </source>
</evidence>
<dbReference type="PROSITE" id="PS50271">
    <property type="entry name" value="ZF_UBP"/>
    <property type="match status" value="1"/>
</dbReference>
<evidence type="ECO:0000256" key="6">
    <source>
        <dbReference type="ARBA" id="ARBA00022786"/>
    </source>
</evidence>
<keyword evidence="4" id="KW-0479">Metal-binding</keyword>
<dbReference type="InterPro" id="IPR018200">
    <property type="entry name" value="USP_CS"/>
</dbReference>
<dbReference type="Pfam" id="PF02148">
    <property type="entry name" value="zf-UBP"/>
    <property type="match status" value="1"/>
</dbReference>
<evidence type="ECO:0000259" key="15">
    <source>
        <dbReference type="PROSITE" id="PS50235"/>
    </source>
</evidence>
<accession>A0A8C6T7Y5</accession>
<evidence type="ECO:0000256" key="4">
    <source>
        <dbReference type="ARBA" id="ARBA00022723"/>
    </source>
</evidence>
<feature type="region of interest" description="Disordered" evidence="14">
    <location>
        <begin position="209"/>
        <end position="234"/>
    </location>
</feature>
<dbReference type="Gene3D" id="3.90.70.10">
    <property type="entry name" value="Cysteine proteinases"/>
    <property type="match status" value="1"/>
</dbReference>
<dbReference type="SUPFAM" id="SSF57850">
    <property type="entry name" value="RING/U-box"/>
    <property type="match status" value="1"/>
</dbReference>
<dbReference type="InterPro" id="IPR013083">
    <property type="entry name" value="Znf_RING/FYVE/PHD"/>
</dbReference>
<keyword evidence="7 12" id="KW-0378">Hydrolase</keyword>
<dbReference type="Gene3D" id="3.30.40.10">
    <property type="entry name" value="Zinc/RING finger domain, C3HC4 (zinc finger)"/>
    <property type="match status" value="1"/>
</dbReference>
<dbReference type="FunFam" id="3.30.40.10:FF:000067">
    <property type="entry name" value="Ubiquitinyl hydrolase 1"/>
    <property type="match status" value="1"/>
</dbReference>
<dbReference type="PROSITE" id="PS00972">
    <property type="entry name" value="USP_1"/>
    <property type="match status" value="1"/>
</dbReference>
<evidence type="ECO:0000313" key="18">
    <source>
        <dbReference type="Proteomes" id="UP000694523"/>
    </source>
</evidence>
<comment type="catalytic activity">
    <reaction evidence="1 12">
        <text>Thiol-dependent hydrolysis of ester, thioester, amide, peptide and isopeptide bonds formed by the C-terminal Gly of ubiquitin (a 76-residue protein attached to proteins as an intracellular targeting signal).</text>
        <dbReference type="EC" id="3.4.19.12"/>
    </reaction>
</comment>
<dbReference type="PANTHER" id="PTHR21646:SF5">
    <property type="entry name" value="UBIQUITIN CARBOXYL-TERMINAL HYDROLASE-RELATED"/>
    <property type="match status" value="1"/>
</dbReference>
<dbReference type="InterPro" id="IPR038765">
    <property type="entry name" value="Papain-like_cys_pep_sf"/>
</dbReference>
<evidence type="ECO:0000256" key="3">
    <source>
        <dbReference type="ARBA" id="ARBA00022670"/>
    </source>
</evidence>
<dbReference type="InterPro" id="IPR050185">
    <property type="entry name" value="Ub_carboxyl-term_hydrolase"/>
</dbReference>
<dbReference type="Ensembl" id="ENSNMLT00000019983.1">
    <property type="protein sequence ID" value="ENSNMLP00000017772.1"/>
    <property type="gene ID" value="ENSNMLG00000011729.1"/>
</dbReference>
<feature type="compositionally biased region" description="Polar residues" evidence="14">
    <location>
        <begin position="305"/>
        <end position="321"/>
    </location>
</feature>
<comment type="similarity">
    <text evidence="12">Belongs to the peptidase C19 family.</text>
</comment>
<dbReference type="GO" id="GO:0004843">
    <property type="term" value="F:cysteine-type deubiquitinase activity"/>
    <property type="evidence" value="ECO:0007669"/>
    <property type="project" value="UniProtKB-UniRule"/>
</dbReference>
<evidence type="ECO:0000313" key="17">
    <source>
        <dbReference type="Ensembl" id="ENSNMLP00000017772.1"/>
    </source>
</evidence>
<dbReference type="PROSITE" id="PS00973">
    <property type="entry name" value="USP_2"/>
    <property type="match status" value="1"/>
</dbReference>
<keyword evidence="5 11" id="KW-0863">Zinc-finger</keyword>
<evidence type="ECO:0000256" key="5">
    <source>
        <dbReference type="ARBA" id="ARBA00022771"/>
    </source>
</evidence>
<reference evidence="17" key="1">
    <citation type="submission" date="2025-08" db="UniProtKB">
        <authorList>
            <consortium name="Ensembl"/>
        </authorList>
    </citation>
    <scope>IDENTIFICATION</scope>
</reference>
<proteinExistence type="inferred from homology"/>
<evidence type="ECO:0000256" key="14">
    <source>
        <dbReference type="SAM" id="MobiDB-lite"/>
    </source>
</evidence>
<sequence>MDRCKHVGRLRLGQDHSILNPQKWQCVECSTTDSVWACLKCSHVACGHFVEEHAFKHFQESQHPLAIEVRELDVFCFVCGDYVLNDNAEGDLKLLRGALSTVRSPGKRSLRSSVGVDSAPWLAEGGSQTSMQFASRFRRKALLGKMFRMWMSKHVDLQGQRQEKLEEARRQKKEVKKRLIEELVSVPPRKSARLLTQGPRSTITLIPRKFRDPPERLPPPPKRPNLLPLPPKPSQIGRAAKLRKYYSTHAVSRRRLAPGVTGLRNLGNTCYMNSILQVLSHLQKFRECFLTLDLCETEELLAKTNHSQQMKASPPSQTTELVQPKEPRSSTRQRMSLCHELHTLFRVMWSGRWSLVSPFAMLHSVWNLIPAFRGYDQQDAQEFLCELLDKVQQELDTEGSKCRIVIPITKRRLSKKVLKVLNTIFHGQLLSQVTCLSCKHKSNTIEPFWDLSLEFPERYHSIEKGTGSTAYQRSCTLTEMLSKFTEMEALEGRIYACNHCNSKFYSTCSPMKLQARKQLLIYRLPQFPQVAFLFCLYGRWSGRNHREKIGVHVAFDQVLNIKPYCCTGLSVHRGGYVYDLSAVVMHHGKGFGSGHYTAYCYNTEGGFWVHCNDSDMKVCSVEEVCNTQAYILFILRVFF</sequence>
<feature type="domain" description="UBP-type" evidence="16">
    <location>
        <begin position="2"/>
        <end position="99"/>
    </location>
</feature>
<evidence type="ECO:0000256" key="1">
    <source>
        <dbReference type="ARBA" id="ARBA00000707"/>
    </source>
</evidence>
<evidence type="ECO:0000256" key="2">
    <source>
        <dbReference type="ARBA" id="ARBA00004123"/>
    </source>
</evidence>
<dbReference type="EC" id="3.4.19.12" evidence="12"/>
<feature type="region of interest" description="Disordered" evidence="14">
    <location>
        <begin position="305"/>
        <end position="332"/>
    </location>
</feature>
<name>A0A8C6T7Y5_9GOBI</name>
<dbReference type="GO" id="GO:0006508">
    <property type="term" value="P:proteolysis"/>
    <property type="evidence" value="ECO:0007669"/>
    <property type="project" value="UniProtKB-KW"/>
</dbReference>
<dbReference type="SUPFAM" id="SSF54001">
    <property type="entry name" value="Cysteine proteinases"/>
    <property type="match status" value="1"/>
</dbReference>
<keyword evidence="10" id="KW-0539">Nucleus</keyword>
<organism evidence="17 18">
    <name type="scientific">Neogobius melanostomus</name>
    <name type="common">round goby</name>
    <dbReference type="NCBI Taxonomy" id="47308"/>
    <lineage>
        <taxon>Eukaryota</taxon>
        <taxon>Metazoa</taxon>
        <taxon>Chordata</taxon>
        <taxon>Craniata</taxon>
        <taxon>Vertebrata</taxon>
        <taxon>Euteleostomi</taxon>
        <taxon>Actinopterygii</taxon>
        <taxon>Neopterygii</taxon>
        <taxon>Teleostei</taxon>
        <taxon>Neoteleostei</taxon>
        <taxon>Acanthomorphata</taxon>
        <taxon>Gobiaria</taxon>
        <taxon>Gobiiformes</taxon>
        <taxon>Gobioidei</taxon>
        <taxon>Gobiidae</taxon>
        <taxon>Benthophilinae</taxon>
        <taxon>Neogobiini</taxon>
        <taxon>Neogobius</taxon>
    </lineage>
</organism>
<dbReference type="PANTHER" id="PTHR21646">
    <property type="entry name" value="UBIQUITIN CARBOXYL-TERMINAL HYDROLASE"/>
    <property type="match status" value="1"/>
</dbReference>
<keyword evidence="3 12" id="KW-0645">Protease</keyword>
<keyword evidence="9" id="KW-0862">Zinc</keyword>
<dbReference type="Proteomes" id="UP000694523">
    <property type="component" value="Unplaced"/>
</dbReference>
<evidence type="ECO:0000256" key="8">
    <source>
        <dbReference type="ARBA" id="ARBA00022807"/>
    </source>
</evidence>
<dbReference type="InterPro" id="IPR028889">
    <property type="entry name" value="USP"/>
</dbReference>
<dbReference type="InterPro" id="IPR001607">
    <property type="entry name" value="Znf_UBP"/>
</dbReference>
<dbReference type="AlphaFoldDB" id="A0A8C6T7Y5"/>
<reference evidence="17" key="2">
    <citation type="submission" date="2025-09" db="UniProtKB">
        <authorList>
            <consortium name="Ensembl"/>
        </authorList>
    </citation>
    <scope>IDENTIFICATION</scope>
</reference>
<keyword evidence="13" id="KW-0175">Coiled coil</keyword>
<evidence type="ECO:0000256" key="13">
    <source>
        <dbReference type="SAM" id="Coils"/>
    </source>
</evidence>
<dbReference type="InterPro" id="IPR001394">
    <property type="entry name" value="Peptidase_C19_UCH"/>
</dbReference>
<keyword evidence="18" id="KW-1185">Reference proteome</keyword>
<evidence type="ECO:0000259" key="16">
    <source>
        <dbReference type="PROSITE" id="PS50271"/>
    </source>
</evidence>
<keyword evidence="8 12" id="KW-0788">Thiol protease</keyword>
<feature type="compositionally biased region" description="Pro residues" evidence="14">
    <location>
        <begin position="216"/>
        <end position="233"/>
    </location>
</feature>
<dbReference type="SMART" id="SM00290">
    <property type="entry name" value="ZnF_UBP"/>
    <property type="match status" value="1"/>
</dbReference>
<feature type="coiled-coil region" evidence="13">
    <location>
        <begin position="154"/>
        <end position="185"/>
    </location>
</feature>
<comment type="subcellular location">
    <subcellularLocation>
        <location evidence="2">Nucleus</location>
    </subcellularLocation>
</comment>